<dbReference type="EMBL" id="PFCQ01000013">
    <property type="protein sequence ID" value="PIR68183.1"/>
    <property type="molecule type" value="Genomic_DNA"/>
</dbReference>
<proteinExistence type="predicted"/>
<reference evidence="2" key="1">
    <citation type="submission" date="2017-09" db="EMBL/GenBank/DDBJ databases">
        <title>Depth-based differentiation of microbial function through sediment-hosted aquifers and enrichment of novel symbionts in the deep terrestrial subsurface.</title>
        <authorList>
            <person name="Probst A.J."/>
            <person name="Ladd B."/>
            <person name="Jarett J.K."/>
            <person name="Geller-Mcgrath D.E."/>
            <person name="Sieber C.M.K."/>
            <person name="Emerson J.B."/>
            <person name="Anantharaman K."/>
            <person name="Thomas B.C."/>
            <person name="Malmstrom R."/>
            <person name="Stieglmeier M."/>
            <person name="Klingl A."/>
            <person name="Woyke T."/>
            <person name="Ryan C.M."/>
            <person name="Banfield J.F."/>
        </authorList>
    </citation>
    <scope>NUCLEOTIDE SEQUENCE [LARGE SCALE GENOMIC DNA]</scope>
</reference>
<comment type="caution">
    <text evidence="1">The sequence shown here is derived from an EMBL/GenBank/DDBJ whole genome shotgun (WGS) entry which is preliminary data.</text>
</comment>
<accession>A0A2H0TB15</accession>
<organism evidence="1 2">
    <name type="scientific">Candidatus Nomurabacteria bacterium CG10_big_fil_rev_8_21_14_0_10_35_16</name>
    <dbReference type="NCBI Taxonomy" id="1974731"/>
    <lineage>
        <taxon>Bacteria</taxon>
        <taxon>Candidatus Nomuraibacteriota</taxon>
    </lineage>
</organism>
<evidence type="ECO:0000313" key="2">
    <source>
        <dbReference type="Proteomes" id="UP000230094"/>
    </source>
</evidence>
<evidence type="ECO:0000313" key="1">
    <source>
        <dbReference type="EMBL" id="PIR68183.1"/>
    </source>
</evidence>
<dbReference type="AlphaFoldDB" id="A0A2H0TB15"/>
<name>A0A2H0TB15_9BACT</name>
<gene>
    <name evidence="1" type="ORF">COU49_02455</name>
</gene>
<sequence>MEGAPKNQKGNLPNIEEILRLLMRELEEIPEPVSESGSRNFLLSSKRYELDQAIREANNHSYFGPALDFLDHRIQELKEMEKRGDFTARNKKRLNELQNAQRALFN</sequence>
<protein>
    <submittedName>
        <fullName evidence="1">Uncharacterized protein</fullName>
    </submittedName>
</protein>
<dbReference type="Proteomes" id="UP000230094">
    <property type="component" value="Unassembled WGS sequence"/>
</dbReference>